<keyword evidence="3" id="KW-1185">Reference proteome</keyword>
<proteinExistence type="predicted"/>
<dbReference type="Proteomes" id="UP000295662">
    <property type="component" value="Unassembled WGS sequence"/>
</dbReference>
<reference evidence="2 3" key="1">
    <citation type="submission" date="2019-03" db="EMBL/GenBank/DDBJ databases">
        <title>Genomic Encyclopedia of Archaeal and Bacterial Type Strains, Phase II (KMG-II): from individual species to whole genera.</title>
        <authorList>
            <person name="Goeker M."/>
        </authorList>
    </citation>
    <scope>NUCLEOTIDE SEQUENCE [LARGE SCALE GENOMIC DNA]</scope>
    <source>
        <strain evidence="2 3">ATCC 25309</strain>
    </source>
</reference>
<organism evidence="2 3">
    <name type="scientific">Prosthecobacter fusiformis</name>
    <dbReference type="NCBI Taxonomy" id="48464"/>
    <lineage>
        <taxon>Bacteria</taxon>
        <taxon>Pseudomonadati</taxon>
        <taxon>Verrucomicrobiota</taxon>
        <taxon>Verrucomicrobiia</taxon>
        <taxon>Verrucomicrobiales</taxon>
        <taxon>Verrucomicrobiaceae</taxon>
        <taxon>Prosthecobacter</taxon>
    </lineage>
</organism>
<name>A0A4R7RUE9_9BACT</name>
<feature type="chain" id="PRO_5020519926" evidence="1">
    <location>
        <begin position="22"/>
        <end position="216"/>
    </location>
</feature>
<evidence type="ECO:0000313" key="3">
    <source>
        <dbReference type="Proteomes" id="UP000295662"/>
    </source>
</evidence>
<feature type="signal peptide" evidence="1">
    <location>
        <begin position="1"/>
        <end position="21"/>
    </location>
</feature>
<dbReference type="OrthoDB" id="189593at2"/>
<dbReference type="EMBL" id="SOCA01000005">
    <property type="protein sequence ID" value="TDU69281.1"/>
    <property type="molecule type" value="Genomic_DNA"/>
</dbReference>
<keyword evidence="1" id="KW-0732">Signal</keyword>
<comment type="caution">
    <text evidence="2">The sequence shown here is derived from an EMBL/GenBank/DDBJ whole genome shotgun (WGS) entry which is preliminary data.</text>
</comment>
<accession>A0A4R7RUE9</accession>
<dbReference type="Gene3D" id="2.60.120.560">
    <property type="entry name" value="Exo-inulinase, domain 1"/>
    <property type="match status" value="1"/>
</dbReference>
<dbReference type="PROSITE" id="PS51257">
    <property type="entry name" value="PROKAR_LIPOPROTEIN"/>
    <property type="match status" value="1"/>
</dbReference>
<protein>
    <submittedName>
        <fullName evidence="2">Uncharacterized protein</fullName>
    </submittedName>
</protein>
<evidence type="ECO:0000313" key="2">
    <source>
        <dbReference type="EMBL" id="TDU69281.1"/>
    </source>
</evidence>
<dbReference type="AlphaFoldDB" id="A0A4R7RUE9"/>
<dbReference type="RefSeq" id="WP_133795975.1">
    <property type="nucleotide sequence ID" value="NZ_SOCA01000005.1"/>
</dbReference>
<evidence type="ECO:0000256" key="1">
    <source>
        <dbReference type="SAM" id="SignalP"/>
    </source>
</evidence>
<gene>
    <name evidence="2" type="ORF">EI77_02930</name>
</gene>
<sequence>MMKTPALLASSLLLLSQACGADLKTFTFTAEGWPEGDPPKEVFVVDGTIKVAAKDGNSAIMVSPENLVDASAQFAVSAAGESIIKARVFASKQGRSNPRFGIAVHGMSGYRLIVNAPKKTLELVKGDETLATVPFTWTSDAWLWMKLEARKNGDDWTITGKTWAADVQEPAEAQITHTDKGLKGQGKVSVWATPYSQTPIWFDDIEVAIEVPAETK</sequence>